<dbReference type="GO" id="GO:0003677">
    <property type="term" value="F:DNA binding"/>
    <property type="evidence" value="ECO:0007669"/>
    <property type="project" value="UniProtKB-KW"/>
</dbReference>
<accession>A0A6N9T6J9</accession>
<dbReference type="SUPFAM" id="SSF46785">
    <property type="entry name" value="Winged helix' DNA-binding domain"/>
    <property type="match status" value="1"/>
</dbReference>
<dbReference type="InterPro" id="IPR036390">
    <property type="entry name" value="WH_DNA-bd_sf"/>
</dbReference>
<dbReference type="Pfam" id="PF07729">
    <property type="entry name" value="FCD"/>
    <property type="match status" value="1"/>
</dbReference>
<dbReference type="Gene3D" id="1.20.120.530">
    <property type="entry name" value="GntR ligand-binding domain-like"/>
    <property type="match status" value="1"/>
</dbReference>
<dbReference type="EMBL" id="JAAAMG010000005">
    <property type="protein sequence ID" value="NDW04538.1"/>
    <property type="molecule type" value="Genomic_DNA"/>
</dbReference>
<dbReference type="RefSeq" id="WP_163462778.1">
    <property type="nucleotide sequence ID" value="NZ_JAAAMG010000005.1"/>
</dbReference>
<dbReference type="PANTHER" id="PTHR43537:SF49">
    <property type="entry name" value="TRANSCRIPTIONAL REGULATORY PROTEIN"/>
    <property type="match status" value="1"/>
</dbReference>
<evidence type="ECO:0000256" key="3">
    <source>
        <dbReference type="ARBA" id="ARBA00023163"/>
    </source>
</evidence>
<name>A0A6N9T6J9_9HYPH</name>
<dbReference type="Gene3D" id="1.10.10.10">
    <property type="entry name" value="Winged helix-like DNA-binding domain superfamily/Winged helix DNA-binding domain"/>
    <property type="match status" value="1"/>
</dbReference>
<dbReference type="Pfam" id="PF00392">
    <property type="entry name" value="GntR"/>
    <property type="match status" value="1"/>
</dbReference>
<evidence type="ECO:0000313" key="6">
    <source>
        <dbReference type="Proteomes" id="UP000469011"/>
    </source>
</evidence>
<dbReference type="PROSITE" id="PS50949">
    <property type="entry name" value="HTH_GNTR"/>
    <property type="match status" value="1"/>
</dbReference>
<dbReference type="InterPro" id="IPR011711">
    <property type="entry name" value="GntR_C"/>
</dbReference>
<dbReference type="SMART" id="SM00895">
    <property type="entry name" value="FCD"/>
    <property type="match status" value="1"/>
</dbReference>
<dbReference type="Proteomes" id="UP000469011">
    <property type="component" value="Unassembled WGS sequence"/>
</dbReference>
<dbReference type="SMART" id="SM00345">
    <property type="entry name" value="HTH_GNTR"/>
    <property type="match status" value="1"/>
</dbReference>
<organism evidence="5 6">
    <name type="scientific">Jiella pacifica</name>
    <dbReference type="NCBI Taxonomy" id="2696469"/>
    <lineage>
        <taxon>Bacteria</taxon>
        <taxon>Pseudomonadati</taxon>
        <taxon>Pseudomonadota</taxon>
        <taxon>Alphaproteobacteria</taxon>
        <taxon>Hyphomicrobiales</taxon>
        <taxon>Aurantimonadaceae</taxon>
        <taxon>Jiella</taxon>
    </lineage>
</organism>
<dbReference type="InterPro" id="IPR000524">
    <property type="entry name" value="Tscrpt_reg_HTH_GntR"/>
</dbReference>
<reference evidence="5 6" key="1">
    <citation type="submission" date="2020-01" db="EMBL/GenBank/DDBJ databases">
        <title>Jiella pacifica sp. nov.</title>
        <authorList>
            <person name="Xue Z."/>
            <person name="Zhu S."/>
            <person name="Chen J."/>
            <person name="Yang J."/>
        </authorList>
    </citation>
    <scope>NUCLEOTIDE SEQUENCE [LARGE SCALE GENOMIC DNA]</scope>
    <source>
        <strain evidence="5 6">40Bstr34</strain>
    </source>
</reference>
<evidence type="ECO:0000256" key="1">
    <source>
        <dbReference type="ARBA" id="ARBA00023015"/>
    </source>
</evidence>
<evidence type="ECO:0000313" key="5">
    <source>
        <dbReference type="EMBL" id="NDW04538.1"/>
    </source>
</evidence>
<sequence>MARVVSELERDIIFGRYLPKQRLYEDEFMVGFNAKRHVVRAALVELERRGIVEKLPNRGAAVRYFSRQEVEDLYLLRAILHREGALRIRLPPDAAWFERLQEAQEAHRDAFDRRDLLAIFQTNAEFHRILFEGTGNAYLIEAIAATDAKTHGIRSHGLSVTELVDRAKLEHVAIIEAIEGERLEQLADICVEHIQPAKKFYLDKFCSNL</sequence>
<evidence type="ECO:0000256" key="2">
    <source>
        <dbReference type="ARBA" id="ARBA00023125"/>
    </source>
</evidence>
<dbReference type="PANTHER" id="PTHR43537">
    <property type="entry name" value="TRANSCRIPTIONAL REGULATOR, GNTR FAMILY"/>
    <property type="match status" value="1"/>
</dbReference>
<keyword evidence="2" id="KW-0238">DNA-binding</keyword>
<gene>
    <name evidence="5" type="ORF">GTK09_08870</name>
</gene>
<dbReference type="InterPro" id="IPR036388">
    <property type="entry name" value="WH-like_DNA-bd_sf"/>
</dbReference>
<keyword evidence="6" id="KW-1185">Reference proteome</keyword>
<evidence type="ECO:0000259" key="4">
    <source>
        <dbReference type="PROSITE" id="PS50949"/>
    </source>
</evidence>
<keyword evidence="3" id="KW-0804">Transcription</keyword>
<keyword evidence="1" id="KW-0805">Transcription regulation</keyword>
<dbReference type="AlphaFoldDB" id="A0A6N9T6J9"/>
<feature type="domain" description="HTH gntR-type" evidence="4">
    <location>
        <begin position="1"/>
        <end position="65"/>
    </location>
</feature>
<protein>
    <submittedName>
        <fullName evidence="5">FCD domain-containing protein</fullName>
    </submittedName>
</protein>
<dbReference type="GO" id="GO:0003700">
    <property type="term" value="F:DNA-binding transcription factor activity"/>
    <property type="evidence" value="ECO:0007669"/>
    <property type="project" value="InterPro"/>
</dbReference>
<dbReference type="SUPFAM" id="SSF48008">
    <property type="entry name" value="GntR ligand-binding domain-like"/>
    <property type="match status" value="1"/>
</dbReference>
<dbReference type="InterPro" id="IPR008920">
    <property type="entry name" value="TF_FadR/GntR_C"/>
</dbReference>
<comment type="caution">
    <text evidence="5">The sequence shown here is derived from an EMBL/GenBank/DDBJ whole genome shotgun (WGS) entry which is preliminary data.</text>
</comment>
<proteinExistence type="predicted"/>